<name>A2EPC2_TRIV3</name>
<dbReference type="STRING" id="5722.A2EPC2"/>
<evidence type="ECO:0000256" key="3">
    <source>
        <dbReference type="ARBA" id="ARBA00023242"/>
    </source>
</evidence>
<protein>
    <submittedName>
        <fullName evidence="7">La domain containing protein</fullName>
    </submittedName>
</protein>
<dbReference type="PROSITE" id="PS50102">
    <property type="entry name" value="RRM"/>
    <property type="match status" value="1"/>
</dbReference>
<dbReference type="Proteomes" id="UP000001542">
    <property type="component" value="Unassembled WGS sequence"/>
</dbReference>
<dbReference type="Pfam" id="PF00076">
    <property type="entry name" value="RRM_1"/>
    <property type="match status" value="1"/>
</dbReference>
<dbReference type="PROSITE" id="PS50961">
    <property type="entry name" value="HTH_LA"/>
    <property type="match status" value="1"/>
</dbReference>
<dbReference type="GO" id="GO:0005634">
    <property type="term" value="C:nucleus"/>
    <property type="evidence" value="ECO:0007669"/>
    <property type="project" value="UniProtKB-SubCell"/>
</dbReference>
<dbReference type="InterPro" id="IPR000504">
    <property type="entry name" value="RRM_dom"/>
</dbReference>
<dbReference type="GO" id="GO:1990904">
    <property type="term" value="C:ribonucleoprotein complex"/>
    <property type="evidence" value="ECO:0007669"/>
    <property type="project" value="InterPro"/>
</dbReference>
<evidence type="ECO:0000259" key="6">
    <source>
        <dbReference type="PROSITE" id="PS50961"/>
    </source>
</evidence>
<evidence type="ECO:0000259" key="5">
    <source>
        <dbReference type="PROSITE" id="PS50102"/>
    </source>
</evidence>
<evidence type="ECO:0000313" key="7">
    <source>
        <dbReference type="EMBL" id="EAY05507.1"/>
    </source>
</evidence>
<reference evidence="7" key="2">
    <citation type="journal article" date="2007" name="Science">
        <title>Draft genome sequence of the sexually transmitted pathogen Trichomonas vaginalis.</title>
        <authorList>
            <person name="Carlton J.M."/>
            <person name="Hirt R.P."/>
            <person name="Silva J.C."/>
            <person name="Delcher A.L."/>
            <person name="Schatz M."/>
            <person name="Zhao Q."/>
            <person name="Wortman J.R."/>
            <person name="Bidwell S.L."/>
            <person name="Alsmark U.C.M."/>
            <person name="Besteiro S."/>
            <person name="Sicheritz-Ponten T."/>
            <person name="Noel C.J."/>
            <person name="Dacks J.B."/>
            <person name="Foster P.G."/>
            <person name="Simillion C."/>
            <person name="Van de Peer Y."/>
            <person name="Miranda-Saavedra D."/>
            <person name="Barton G.J."/>
            <person name="Westrop G.D."/>
            <person name="Mueller S."/>
            <person name="Dessi D."/>
            <person name="Fiori P.L."/>
            <person name="Ren Q."/>
            <person name="Paulsen I."/>
            <person name="Zhang H."/>
            <person name="Bastida-Corcuera F.D."/>
            <person name="Simoes-Barbosa A."/>
            <person name="Brown M.T."/>
            <person name="Hayes R.D."/>
            <person name="Mukherjee M."/>
            <person name="Okumura C.Y."/>
            <person name="Schneider R."/>
            <person name="Smith A.J."/>
            <person name="Vanacova S."/>
            <person name="Villalvazo M."/>
            <person name="Haas B.J."/>
            <person name="Pertea M."/>
            <person name="Feldblyum T.V."/>
            <person name="Utterback T.R."/>
            <person name="Shu C.L."/>
            <person name="Osoegawa K."/>
            <person name="de Jong P.J."/>
            <person name="Hrdy I."/>
            <person name="Horvathova L."/>
            <person name="Zubacova Z."/>
            <person name="Dolezal P."/>
            <person name="Malik S.B."/>
            <person name="Logsdon J.M. Jr."/>
            <person name="Henze K."/>
            <person name="Gupta A."/>
            <person name="Wang C.C."/>
            <person name="Dunne R.L."/>
            <person name="Upcroft J.A."/>
            <person name="Upcroft P."/>
            <person name="White O."/>
            <person name="Salzberg S.L."/>
            <person name="Tang P."/>
            <person name="Chiu C.-H."/>
            <person name="Lee Y.-S."/>
            <person name="Embley T.M."/>
            <person name="Coombs G.H."/>
            <person name="Mottram J.C."/>
            <person name="Tachezy J."/>
            <person name="Fraser-Liggett C.M."/>
            <person name="Johnson P.J."/>
        </authorList>
    </citation>
    <scope>NUCLEOTIDE SEQUENCE [LARGE SCALE GENOMIC DNA]</scope>
    <source>
        <strain evidence="7">G3</strain>
    </source>
</reference>
<dbReference type="InterPro" id="IPR012677">
    <property type="entry name" value="Nucleotide-bd_a/b_plait_sf"/>
</dbReference>
<dbReference type="Gene3D" id="1.10.10.10">
    <property type="entry name" value="Winged helix-like DNA-binding domain superfamily/Winged helix DNA-binding domain"/>
    <property type="match status" value="1"/>
</dbReference>
<dbReference type="GO" id="GO:0003723">
    <property type="term" value="F:RNA binding"/>
    <property type="evidence" value="ECO:0007669"/>
    <property type="project" value="UniProtKB-UniRule"/>
</dbReference>
<dbReference type="Pfam" id="PF05383">
    <property type="entry name" value="La"/>
    <property type="match status" value="1"/>
</dbReference>
<dbReference type="InterPro" id="IPR035979">
    <property type="entry name" value="RBD_domain_sf"/>
</dbReference>
<accession>A2EPC2</accession>
<dbReference type="SUPFAM" id="SSF54928">
    <property type="entry name" value="RNA-binding domain, RBD"/>
    <property type="match status" value="1"/>
</dbReference>
<dbReference type="FunCoup" id="A2EPC2">
    <property type="interactions" value="64"/>
</dbReference>
<dbReference type="Gene3D" id="3.30.70.330">
    <property type="match status" value="1"/>
</dbReference>
<dbReference type="OrthoDB" id="439993at2759"/>
<dbReference type="VEuPathDB" id="TrichDB:TVAG_080990"/>
<feature type="domain" description="RRM" evidence="5">
    <location>
        <begin position="122"/>
        <end position="204"/>
    </location>
</feature>
<dbReference type="VEuPathDB" id="TrichDB:TVAGG3_0679760"/>
<dbReference type="InterPro" id="IPR002344">
    <property type="entry name" value="Lupus_La"/>
</dbReference>
<dbReference type="InParanoid" id="A2EPC2"/>
<comment type="subcellular location">
    <subcellularLocation>
        <location evidence="1">Nucleus</location>
    </subcellularLocation>
</comment>
<dbReference type="InterPro" id="IPR036390">
    <property type="entry name" value="WH_DNA-bd_sf"/>
</dbReference>
<dbReference type="AlphaFoldDB" id="A2EPC2"/>
<dbReference type="eggNOG" id="KOG0118">
    <property type="taxonomic scope" value="Eukaryota"/>
</dbReference>
<evidence type="ECO:0000313" key="8">
    <source>
        <dbReference type="Proteomes" id="UP000001542"/>
    </source>
</evidence>
<dbReference type="KEGG" id="tva:4763373"/>
<evidence type="ECO:0000256" key="1">
    <source>
        <dbReference type="ARBA" id="ARBA00004123"/>
    </source>
</evidence>
<reference evidence="7" key="1">
    <citation type="submission" date="2006-10" db="EMBL/GenBank/DDBJ databases">
        <authorList>
            <person name="Amadeo P."/>
            <person name="Zhao Q."/>
            <person name="Wortman J."/>
            <person name="Fraser-Liggett C."/>
            <person name="Carlton J."/>
        </authorList>
    </citation>
    <scope>NUCLEOTIDE SEQUENCE</scope>
    <source>
        <strain evidence="7">G3</strain>
    </source>
</reference>
<proteinExistence type="predicted"/>
<dbReference type="SMART" id="SM00715">
    <property type="entry name" value="LA"/>
    <property type="match status" value="1"/>
</dbReference>
<keyword evidence="3" id="KW-0539">Nucleus</keyword>
<dbReference type="PANTHER" id="PTHR22792:SF140">
    <property type="entry name" value="ACHILLES, ISOFORM A"/>
    <property type="match status" value="1"/>
</dbReference>
<dbReference type="SUPFAM" id="SSF46785">
    <property type="entry name" value="Winged helix' DNA-binding domain"/>
    <property type="match status" value="1"/>
</dbReference>
<dbReference type="PANTHER" id="PTHR22792">
    <property type="entry name" value="LUPUS LA PROTEIN-RELATED"/>
    <property type="match status" value="1"/>
</dbReference>
<dbReference type="InterPro" id="IPR045180">
    <property type="entry name" value="La_dom_prot"/>
</dbReference>
<dbReference type="GO" id="GO:0006396">
    <property type="term" value="P:RNA processing"/>
    <property type="evidence" value="ECO:0007669"/>
    <property type="project" value="InterPro"/>
</dbReference>
<dbReference type="SMR" id="A2EPC2"/>
<dbReference type="InterPro" id="IPR036388">
    <property type="entry name" value="WH-like_DNA-bd_sf"/>
</dbReference>
<evidence type="ECO:0000256" key="2">
    <source>
        <dbReference type="ARBA" id="ARBA00022884"/>
    </source>
</evidence>
<dbReference type="PRINTS" id="PR00302">
    <property type="entry name" value="LUPUSLA"/>
</dbReference>
<keyword evidence="8" id="KW-1185">Reference proteome</keyword>
<gene>
    <name evidence="7" type="ORF">TVAG_080990</name>
</gene>
<dbReference type="InterPro" id="IPR006630">
    <property type="entry name" value="La_HTH"/>
</dbReference>
<evidence type="ECO:0000256" key="4">
    <source>
        <dbReference type="PROSITE-ProRule" id="PRU00332"/>
    </source>
</evidence>
<keyword evidence="2 4" id="KW-0694">RNA-binding</keyword>
<dbReference type="EMBL" id="DS113447">
    <property type="protein sequence ID" value="EAY05507.1"/>
    <property type="molecule type" value="Genomic_DNA"/>
</dbReference>
<organism evidence="7 8">
    <name type="scientific">Trichomonas vaginalis (strain ATCC PRA-98 / G3)</name>
    <dbReference type="NCBI Taxonomy" id="412133"/>
    <lineage>
        <taxon>Eukaryota</taxon>
        <taxon>Metamonada</taxon>
        <taxon>Parabasalia</taxon>
        <taxon>Trichomonadida</taxon>
        <taxon>Trichomonadidae</taxon>
        <taxon>Trichomonas</taxon>
    </lineage>
</organism>
<dbReference type="RefSeq" id="XP_001317730.1">
    <property type="nucleotide sequence ID" value="XM_001317695.1"/>
</dbReference>
<feature type="domain" description="HTH La-type RNA-binding" evidence="6">
    <location>
        <begin position="27"/>
        <end position="117"/>
    </location>
</feature>
<sequence>MEETSSYLPRLGSMIALEKQSHPKDPADELSPVMQRAKDQMEYYFNNFNLERDKFMLRKYQETSNKIPVDVFMTFNQMKKLEISADNVLYVCSKSKHLKVDFGAKTISRIEEFKKDYFRNERSLRITGFPLDYTSNDLDAVLSKYDPVWIVPQSKFTENGEKLFNGNVIVEFKSEEDLQEAIKGIKDLNGVELQSEILSDFEQKIKNMKKSKD</sequence>